<keyword evidence="1" id="KW-0472">Membrane</keyword>
<keyword evidence="3" id="KW-1185">Reference proteome</keyword>
<sequence length="160" mass="16910">MEIWALVAASVGIVATGLVAGTVFAYSNSVMPGLRKADDRTMVTAIRLLTSSVANPVFLIISNLALVAQIAFVVLAFVANLLSAWVGIAALVLYAATQLITFAGNLPLNKAIINGGEPTADNGWHGLRTDFEDRWTMLNHWRVVTAAASTVLLVVAVGMM</sequence>
<evidence type="ECO:0000313" key="3">
    <source>
        <dbReference type="Proteomes" id="UP001064879"/>
    </source>
</evidence>
<gene>
    <name evidence="2" type="ORF">L1F31_18340</name>
</gene>
<dbReference type="EMBL" id="CP093443">
    <property type="protein sequence ID" value="UVI36044.1"/>
    <property type="molecule type" value="Genomic_DNA"/>
</dbReference>
<accession>A0ABY5SPE2</accession>
<proteinExistence type="predicted"/>
<evidence type="ECO:0000313" key="2">
    <source>
        <dbReference type="EMBL" id="UVI36044.1"/>
    </source>
</evidence>
<keyword evidence="1" id="KW-0812">Transmembrane</keyword>
<dbReference type="InterPro" id="IPR013901">
    <property type="entry name" value="Anthrone_oxy"/>
</dbReference>
<evidence type="ECO:0000256" key="1">
    <source>
        <dbReference type="SAM" id="Phobius"/>
    </source>
</evidence>
<protein>
    <submittedName>
        <fullName evidence="2">DUF1772 domain-containing protein</fullName>
    </submittedName>
</protein>
<feature type="transmembrane region" description="Helical" evidence="1">
    <location>
        <begin position="141"/>
        <end position="159"/>
    </location>
</feature>
<organism evidence="2 3">
    <name type="scientific">Brevibacterium spongiae</name>
    <dbReference type="NCBI Taxonomy" id="2909672"/>
    <lineage>
        <taxon>Bacteria</taxon>
        <taxon>Bacillati</taxon>
        <taxon>Actinomycetota</taxon>
        <taxon>Actinomycetes</taxon>
        <taxon>Micrococcales</taxon>
        <taxon>Brevibacteriaceae</taxon>
        <taxon>Brevibacterium</taxon>
    </lineage>
</organism>
<dbReference type="Pfam" id="PF08592">
    <property type="entry name" value="Anthrone_oxy"/>
    <property type="match status" value="1"/>
</dbReference>
<feature type="transmembrane region" description="Helical" evidence="1">
    <location>
        <begin position="6"/>
        <end position="26"/>
    </location>
</feature>
<name>A0ABY5SPE2_9MICO</name>
<feature type="transmembrane region" description="Helical" evidence="1">
    <location>
        <begin position="57"/>
        <end position="78"/>
    </location>
</feature>
<keyword evidence="1" id="KW-1133">Transmembrane helix</keyword>
<feature type="transmembrane region" description="Helical" evidence="1">
    <location>
        <begin position="84"/>
        <end position="103"/>
    </location>
</feature>
<dbReference type="Proteomes" id="UP001064879">
    <property type="component" value="Chromosome"/>
</dbReference>
<reference evidence="2" key="1">
    <citation type="submission" date="2022-03" db="EMBL/GenBank/DDBJ databases">
        <title>Brevibacterium spongiae sp. nov., isolated from marine sponge.</title>
        <authorList>
            <person name="Li Z."/>
            <person name="Zhang M."/>
        </authorList>
    </citation>
    <scope>NUCLEOTIDE SEQUENCE</scope>
    <source>
        <strain evidence="2">WHS-Z9</strain>
    </source>
</reference>
<dbReference type="RefSeq" id="WP_265418655.1">
    <property type="nucleotide sequence ID" value="NZ_CP093443.1"/>
</dbReference>